<dbReference type="SUPFAM" id="SSF46785">
    <property type="entry name" value="Winged helix' DNA-binding domain"/>
    <property type="match status" value="1"/>
</dbReference>
<dbReference type="PROSITE" id="PS51118">
    <property type="entry name" value="HTH_HXLR"/>
    <property type="match status" value="1"/>
</dbReference>
<name>A0ABV6PKE4_9SPHN</name>
<reference evidence="5 6" key="1">
    <citation type="submission" date="2024-09" db="EMBL/GenBank/DDBJ databases">
        <authorList>
            <person name="Sun Q."/>
            <person name="Mori K."/>
        </authorList>
    </citation>
    <scope>NUCLEOTIDE SEQUENCE [LARGE SCALE GENOMIC DNA]</scope>
    <source>
        <strain evidence="5 6">NCAIM B.02537</strain>
    </source>
</reference>
<dbReference type="InterPro" id="IPR036388">
    <property type="entry name" value="WH-like_DNA-bd_sf"/>
</dbReference>
<proteinExistence type="predicted"/>
<evidence type="ECO:0000256" key="2">
    <source>
        <dbReference type="ARBA" id="ARBA00023125"/>
    </source>
</evidence>
<organism evidence="5 6">
    <name type="scientific">Novosphingobium aquiterrae</name>
    <dbReference type="NCBI Taxonomy" id="624388"/>
    <lineage>
        <taxon>Bacteria</taxon>
        <taxon>Pseudomonadati</taxon>
        <taxon>Pseudomonadota</taxon>
        <taxon>Alphaproteobacteria</taxon>
        <taxon>Sphingomonadales</taxon>
        <taxon>Sphingomonadaceae</taxon>
        <taxon>Novosphingobium</taxon>
    </lineage>
</organism>
<dbReference type="PANTHER" id="PTHR33204:SF37">
    <property type="entry name" value="HTH-TYPE TRANSCRIPTIONAL REGULATOR YODB"/>
    <property type="match status" value="1"/>
</dbReference>
<feature type="domain" description="HTH hxlR-type" evidence="4">
    <location>
        <begin position="10"/>
        <end position="108"/>
    </location>
</feature>
<dbReference type="RefSeq" id="WP_379481759.1">
    <property type="nucleotide sequence ID" value="NZ_JBHLTL010000006.1"/>
</dbReference>
<comment type="caution">
    <text evidence="5">The sequence shown here is derived from an EMBL/GenBank/DDBJ whole genome shotgun (WGS) entry which is preliminary data.</text>
</comment>
<evidence type="ECO:0000313" key="5">
    <source>
        <dbReference type="EMBL" id="MFC0590316.1"/>
    </source>
</evidence>
<sequence>MSYDVYSAECPARAVLDHVGDKWALLVLHRLSQSATRFNALRRDIHGVSQKVLSQVLKRLERDGLIDRQVFPTVPVTVEYSLTRMGECLTANVGPLLHWAENNMDQIRAAQSAYDARLSEAA</sequence>
<dbReference type="Gene3D" id="1.10.10.10">
    <property type="entry name" value="Winged helix-like DNA-binding domain superfamily/Winged helix DNA-binding domain"/>
    <property type="match status" value="1"/>
</dbReference>
<dbReference type="Pfam" id="PF01638">
    <property type="entry name" value="HxlR"/>
    <property type="match status" value="1"/>
</dbReference>
<accession>A0ABV6PKE4</accession>
<dbReference type="EMBL" id="JBHLTL010000006">
    <property type="protein sequence ID" value="MFC0590316.1"/>
    <property type="molecule type" value="Genomic_DNA"/>
</dbReference>
<evidence type="ECO:0000256" key="1">
    <source>
        <dbReference type="ARBA" id="ARBA00023015"/>
    </source>
</evidence>
<dbReference type="Proteomes" id="UP001589943">
    <property type="component" value="Unassembled WGS sequence"/>
</dbReference>
<keyword evidence="6" id="KW-1185">Reference proteome</keyword>
<evidence type="ECO:0000256" key="3">
    <source>
        <dbReference type="ARBA" id="ARBA00023163"/>
    </source>
</evidence>
<keyword evidence="2" id="KW-0238">DNA-binding</keyword>
<dbReference type="PANTHER" id="PTHR33204">
    <property type="entry name" value="TRANSCRIPTIONAL REGULATOR, MARR FAMILY"/>
    <property type="match status" value="1"/>
</dbReference>
<keyword evidence="3" id="KW-0804">Transcription</keyword>
<protein>
    <submittedName>
        <fullName evidence="5">Winged helix-turn-helix transcriptional regulator</fullName>
    </submittedName>
</protein>
<evidence type="ECO:0000259" key="4">
    <source>
        <dbReference type="PROSITE" id="PS51118"/>
    </source>
</evidence>
<gene>
    <name evidence="5" type="ORF">ACFFF7_12905</name>
</gene>
<keyword evidence="1" id="KW-0805">Transcription regulation</keyword>
<dbReference type="InterPro" id="IPR002577">
    <property type="entry name" value="HTH_HxlR"/>
</dbReference>
<dbReference type="InterPro" id="IPR036390">
    <property type="entry name" value="WH_DNA-bd_sf"/>
</dbReference>
<evidence type="ECO:0000313" key="6">
    <source>
        <dbReference type="Proteomes" id="UP001589943"/>
    </source>
</evidence>